<reference evidence="2" key="1">
    <citation type="submission" date="2020-04" db="EMBL/GenBank/DDBJ databases">
        <authorList>
            <person name="Chiriac C."/>
            <person name="Salcher M."/>
            <person name="Ghai R."/>
            <person name="Kavagutti S V."/>
        </authorList>
    </citation>
    <scope>NUCLEOTIDE SEQUENCE</scope>
</reference>
<name>A0A6J5KL73_9CAUD</name>
<gene>
    <name evidence="2" type="ORF">UFOVP7_36</name>
</gene>
<evidence type="ECO:0000256" key="1">
    <source>
        <dbReference type="SAM" id="Phobius"/>
    </source>
</evidence>
<keyword evidence="1" id="KW-0472">Membrane</keyword>
<accession>A0A6J5KL73</accession>
<dbReference type="EMBL" id="LR796141">
    <property type="protein sequence ID" value="CAB4121090.1"/>
    <property type="molecule type" value="Genomic_DNA"/>
</dbReference>
<evidence type="ECO:0000313" key="2">
    <source>
        <dbReference type="EMBL" id="CAB4121090.1"/>
    </source>
</evidence>
<proteinExistence type="predicted"/>
<protein>
    <submittedName>
        <fullName evidence="2">Uncharacterized protein</fullName>
    </submittedName>
</protein>
<organism evidence="2">
    <name type="scientific">uncultured Caudovirales phage</name>
    <dbReference type="NCBI Taxonomy" id="2100421"/>
    <lineage>
        <taxon>Viruses</taxon>
        <taxon>Duplodnaviria</taxon>
        <taxon>Heunggongvirae</taxon>
        <taxon>Uroviricota</taxon>
        <taxon>Caudoviricetes</taxon>
        <taxon>Peduoviridae</taxon>
        <taxon>Maltschvirus</taxon>
        <taxon>Maltschvirus maltsch</taxon>
    </lineage>
</organism>
<keyword evidence="1" id="KW-0812">Transmembrane</keyword>
<sequence>MSGEIDPKEFGALQADVKTLTAEIHLLRKEMVGINAAINQGKGGIYVLLLAAGSVGALITMGIKKLFS</sequence>
<keyword evidence="1" id="KW-1133">Transmembrane helix</keyword>
<feature type="transmembrane region" description="Helical" evidence="1">
    <location>
        <begin position="45"/>
        <end position="63"/>
    </location>
</feature>